<feature type="region of interest" description="Disordered" evidence="1">
    <location>
        <begin position="225"/>
        <end position="249"/>
    </location>
</feature>
<feature type="compositionally biased region" description="Pro residues" evidence="1">
    <location>
        <begin position="743"/>
        <end position="754"/>
    </location>
</feature>
<dbReference type="Proteomes" id="UP000887575">
    <property type="component" value="Unassembled WGS sequence"/>
</dbReference>
<accession>A0AAF3EBR3</accession>
<dbReference type="PANTHER" id="PTHR45691">
    <property type="entry name" value="PROTEIN DIAPHANOUS"/>
    <property type="match status" value="1"/>
</dbReference>
<dbReference type="GO" id="GO:0030041">
    <property type="term" value="P:actin filament polymerization"/>
    <property type="evidence" value="ECO:0007669"/>
    <property type="project" value="TreeGrafter"/>
</dbReference>
<evidence type="ECO:0000313" key="3">
    <source>
        <dbReference type="WBParaSite" id="MBELARI_LOCUS11394.1"/>
    </source>
</evidence>
<feature type="compositionally biased region" description="Basic and acidic residues" evidence="1">
    <location>
        <begin position="1427"/>
        <end position="1445"/>
    </location>
</feature>
<feature type="region of interest" description="Disordered" evidence="1">
    <location>
        <begin position="380"/>
        <end position="402"/>
    </location>
</feature>
<dbReference type="GO" id="GO:0005884">
    <property type="term" value="C:actin filament"/>
    <property type="evidence" value="ECO:0007669"/>
    <property type="project" value="TreeGrafter"/>
</dbReference>
<feature type="region of interest" description="Disordered" evidence="1">
    <location>
        <begin position="1427"/>
        <end position="1456"/>
    </location>
</feature>
<feature type="compositionally biased region" description="Pro residues" evidence="1">
    <location>
        <begin position="1265"/>
        <end position="1274"/>
    </location>
</feature>
<sequence>MMRNPSNIQCLKERATASCLACPSLLRPRYSLLEECNICTHSHFKLGNSIPGCLTTWITCSGVFNVNAQTTVTVNVFSSFGFLQLVQDWFISNPSVIIIASGSESEGLGEVACRSSNATIKNMICTNKEMKEAMNEATPLYACLGKKAKEVDETIAKKCGTVVPHGPCKKVAEYAECRAKVNGAACGKWGKKIFHNICKAIPAQPEGSSNFDPCRYEVIQTLGETSQENSGSHENPGPPSPAAPPPPQPPASIKVYTSLGFLELVQFWLISNPSIITIASSSQSAGLGEVACRSSIAKIKSTICFNKKMKKSMNEAVIPNGPCTKVAAYADCQAKVNGATCGKWGKRIFKNIFKSIPAQPEGSPNFDSCRYQVIETVGSTSHENSGSHENPGPPGPPPPQPPASIKVYTSLGFLELVQFWLISNPSIITIASSSQSAGLGSVACRSSIAKIKSTICFNKEMKESMNEATELYVCMSKNKKKIDEKISKKCGAVIPNGPCTKVAAYADCQAKVTGATCGKWGKRIFKNIFKSIPAQPEGSPNFDACRYQVIETVGSTSHENSGSHENPGPPGPPPPQPPASIKVYTSLGFLELVQFWLISNPSIITIASSSQSAGLGSVACRSSIAKIKSTICFNKEMKESMNEATELYVCMSKNKKKIDEKISKKCGAVIPNGPCTKVAAYADCQAKVNGATCGKWGKRIFKNIFKSIPAQPKGSPNFDACRYQVIETVGSTSHENSGSHENPGPPGPPPPQPPASIKVYTSLGFLELVQFWLSSNPSIITIASSSQSAGLGSVACRSSIAKIKSTICFNKEMKESMNEATELYVCMSKNKKKIDEKISKKCGAVIPNGPCTKVAAYADCQAKVTGATCGKWGKRIFKNIFKSIPAQPESSPNFDACRYEVIKTVGSSHESHSGSHEGPPGPPSGPPPTVNVYSSFGFIALVQSWIISNPSVIVIASGSGSKGLGEVACRSSNTTIKKLICKNKKIKKEMNEATELFACYSKYSKGIDATVVKTCGAVVPDGPCKKVGTYAECQAQVYGNACDMWGKSIFHGIYKSIPAQPESSPNFDACRYEVIKTVGSSHESHSGSHEGPPGPPSGPPPTVNVYSSFGFIALVQSWIISNPSVIMIASGSESKGLGEVACRSSNTTIKKMICKNKKMKKEMNEATALFTCYSAYSNGIDAAVLNSCGAMVPNGPCTSVATYAECQAEVYGSSCAMWGKNVFHGIFKAIPAQPESSPNFDPCRYEVVKRVGSSHESHSSGSHEGPPPPPPGPPPTVNVFTSFGFIELVQSWFISNPSVIVIASGSESEGLGEVACRSTNTTIRNLICYNKKLKKAMNKATPLYACIAANPKVVTVTDQHCGFVAPHGPCTKVAEYANCQAMVHGATCNMWGKHIYHDIYKAIPKQPPTSPKHDPCRWEVIQRVGDDSYEKHSSHEGSKEKDSKPKPKRSQHWPFF</sequence>
<dbReference type="InterPro" id="IPR051412">
    <property type="entry name" value="Formin_Homology_Diaphanous_sf"/>
</dbReference>
<feature type="compositionally biased region" description="Basic residues" evidence="1">
    <location>
        <begin position="1446"/>
        <end position="1456"/>
    </location>
</feature>
<protein>
    <submittedName>
        <fullName evidence="3">Uncharacterized protein</fullName>
    </submittedName>
</protein>
<feature type="region of interest" description="Disordered" evidence="1">
    <location>
        <begin position="1254"/>
        <end position="1274"/>
    </location>
</feature>
<feature type="region of interest" description="Disordered" evidence="1">
    <location>
        <begin position="908"/>
        <end position="927"/>
    </location>
</feature>
<feature type="compositionally biased region" description="Pro residues" evidence="1">
    <location>
        <begin position="391"/>
        <end position="402"/>
    </location>
</feature>
<organism evidence="2 3">
    <name type="scientific">Mesorhabditis belari</name>
    <dbReference type="NCBI Taxonomy" id="2138241"/>
    <lineage>
        <taxon>Eukaryota</taxon>
        <taxon>Metazoa</taxon>
        <taxon>Ecdysozoa</taxon>
        <taxon>Nematoda</taxon>
        <taxon>Chromadorea</taxon>
        <taxon>Rhabditida</taxon>
        <taxon>Rhabditina</taxon>
        <taxon>Rhabditomorpha</taxon>
        <taxon>Rhabditoidea</taxon>
        <taxon>Rhabditidae</taxon>
        <taxon>Mesorhabditinae</taxon>
        <taxon>Mesorhabditis</taxon>
    </lineage>
</organism>
<reference evidence="3" key="1">
    <citation type="submission" date="2024-02" db="UniProtKB">
        <authorList>
            <consortium name="WormBaseParasite"/>
        </authorList>
    </citation>
    <scope>IDENTIFICATION</scope>
</reference>
<feature type="region of interest" description="Disordered" evidence="1">
    <location>
        <begin position="556"/>
        <end position="578"/>
    </location>
</feature>
<feature type="region of interest" description="Disordered" evidence="1">
    <location>
        <begin position="1081"/>
        <end position="1100"/>
    </location>
</feature>
<name>A0AAF3EBR3_9BILA</name>
<feature type="compositionally biased region" description="Pro residues" evidence="1">
    <location>
        <begin position="567"/>
        <end position="578"/>
    </location>
</feature>
<feature type="region of interest" description="Disordered" evidence="1">
    <location>
        <begin position="732"/>
        <end position="754"/>
    </location>
</feature>
<proteinExistence type="predicted"/>
<evidence type="ECO:0000313" key="2">
    <source>
        <dbReference type="Proteomes" id="UP000887575"/>
    </source>
</evidence>
<dbReference type="PANTHER" id="PTHR45691:SF6">
    <property type="entry name" value="PROTEIN DIAPHANOUS"/>
    <property type="match status" value="1"/>
</dbReference>
<dbReference type="WBParaSite" id="MBELARI_LOCUS11394.1">
    <property type="protein sequence ID" value="MBELARI_LOCUS11394.1"/>
    <property type="gene ID" value="MBELARI_LOCUS11394"/>
</dbReference>
<feature type="compositionally biased region" description="Pro residues" evidence="1">
    <location>
        <begin position="236"/>
        <end position="249"/>
    </location>
</feature>
<evidence type="ECO:0000256" key="1">
    <source>
        <dbReference type="SAM" id="MobiDB-lite"/>
    </source>
</evidence>
<keyword evidence="2" id="KW-1185">Reference proteome</keyword>